<name>A0A2N1NJV3_9GLOM</name>
<gene>
    <name evidence="1" type="ORF">RhiirC2_739398</name>
</gene>
<dbReference type="VEuPathDB" id="FungiDB:RhiirA1_426527"/>
<organism evidence="1 2">
    <name type="scientific">Rhizophagus irregularis</name>
    <dbReference type="NCBI Taxonomy" id="588596"/>
    <lineage>
        <taxon>Eukaryota</taxon>
        <taxon>Fungi</taxon>
        <taxon>Fungi incertae sedis</taxon>
        <taxon>Mucoromycota</taxon>
        <taxon>Glomeromycotina</taxon>
        <taxon>Glomeromycetes</taxon>
        <taxon>Glomerales</taxon>
        <taxon>Glomeraceae</taxon>
        <taxon>Rhizophagus</taxon>
    </lineage>
</organism>
<evidence type="ECO:0000313" key="1">
    <source>
        <dbReference type="EMBL" id="PKK74158.1"/>
    </source>
</evidence>
<sequence>MDLWKVDSKKVDEEENNLKKFTESDIREKLGGEVMIPRFPLEVYFKAKEIDARGIHIFIVPISTRNCWTKTTRRF</sequence>
<reference evidence="1 2" key="1">
    <citation type="submission" date="2016-04" db="EMBL/GenBank/DDBJ databases">
        <title>Genome analyses suggest a sexual origin of heterokaryosis in a supposedly ancient asexual fungus.</title>
        <authorList>
            <person name="Ropars J."/>
            <person name="Sedzielewska K."/>
            <person name="Noel J."/>
            <person name="Charron P."/>
            <person name="Farinelli L."/>
            <person name="Marton T."/>
            <person name="Kruger M."/>
            <person name="Pelin A."/>
            <person name="Brachmann A."/>
            <person name="Corradi N."/>
        </authorList>
    </citation>
    <scope>NUCLEOTIDE SEQUENCE [LARGE SCALE GENOMIC DNA]</scope>
    <source>
        <strain evidence="1 2">C2</strain>
    </source>
</reference>
<feature type="non-terminal residue" evidence="1">
    <location>
        <position position="75"/>
    </location>
</feature>
<dbReference type="Proteomes" id="UP000233469">
    <property type="component" value="Unassembled WGS sequence"/>
</dbReference>
<dbReference type="VEuPathDB" id="FungiDB:RhiirFUN_023809"/>
<accession>A0A2N1NJV3</accession>
<dbReference type="EMBL" id="LLXL01000321">
    <property type="protein sequence ID" value="PKK74158.1"/>
    <property type="molecule type" value="Genomic_DNA"/>
</dbReference>
<dbReference type="AlphaFoldDB" id="A0A2N1NJV3"/>
<comment type="caution">
    <text evidence="1">The sequence shown here is derived from an EMBL/GenBank/DDBJ whole genome shotgun (WGS) entry which is preliminary data.</text>
</comment>
<proteinExistence type="predicted"/>
<protein>
    <submittedName>
        <fullName evidence="1">Uncharacterized protein</fullName>
    </submittedName>
</protein>
<reference evidence="1 2" key="2">
    <citation type="submission" date="2017-10" db="EMBL/GenBank/DDBJ databases">
        <title>Extensive intraspecific genome diversity in a model arbuscular mycorrhizal fungus.</title>
        <authorList>
            <person name="Chen E.C.H."/>
            <person name="Morin E."/>
            <person name="Baudet D."/>
            <person name="Noel J."/>
            <person name="Ndikumana S."/>
            <person name="Charron P."/>
            <person name="St-Onge C."/>
            <person name="Giorgi J."/>
            <person name="Grigoriev I.V."/>
            <person name="Roux C."/>
            <person name="Martin F.M."/>
            <person name="Corradi N."/>
        </authorList>
    </citation>
    <scope>NUCLEOTIDE SEQUENCE [LARGE SCALE GENOMIC DNA]</scope>
    <source>
        <strain evidence="1 2">C2</strain>
    </source>
</reference>
<evidence type="ECO:0000313" key="2">
    <source>
        <dbReference type="Proteomes" id="UP000233469"/>
    </source>
</evidence>